<comment type="caution">
    <text evidence="1">The sequence shown here is derived from an EMBL/GenBank/DDBJ whole genome shotgun (WGS) entry which is preliminary data.</text>
</comment>
<organism evidence="1 2">
    <name type="scientific">Moniliophthora roreri</name>
    <name type="common">Frosty pod rot fungus</name>
    <name type="synonym">Monilia roreri</name>
    <dbReference type="NCBI Taxonomy" id="221103"/>
    <lineage>
        <taxon>Eukaryota</taxon>
        <taxon>Fungi</taxon>
        <taxon>Dikarya</taxon>
        <taxon>Basidiomycota</taxon>
        <taxon>Agaricomycotina</taxon>
        <taxon>Agaricomycetes</taxon>
        <taxon>Agaricomycetidae</taxon>
        <taxon>Agaricales</taxon>
        <taxon>Marasmiineae</taxon>
        <taxon>Marasmiaceae</taxon>
        <taxon>Moniliophthora</taxon>
    </lineage>
</organism>
<evidence type="ECO:0000313" key="1">
    <source>
        <dbReference type="EMBL" id="KTB36301.1"/>
    </source>
</evidence>
<dbReference type="Proteomes" id="UP000054988">
    <property type="component" value="Unassembled WGS sequence"/>
</dbReference>
<proteinExistence type="predicted"/>
<sequence>MELEYITQLLSQFENFIYGPTKAVELEMKYDDGIHGRSGPFQKTFPRYIDAVTRPWWEAPKSFGVAVNPDSVGYSPIYLRRMNVDYLKYNGHNTGLFIATKGIDHNANEAF</sequence>
<protein>
    <submittedName>
        <fullName evidence="1">Uncharacterized protein</fullName>
    </submittedName>
</protein>
<name>A0A0W0FJ02_MONRR</name>
<evidence type="ECO:0000313" key="2">
    <source>
        <dbReference type="Proteomes" id="UP000054988"/>
    </source>
</evidence>
<dbReference type="EMBL" id="LATX01001912">
    <property type="protein sequence ID" value="KTB36301.1"/>
    <property type="molecule type" value="Genomic_DNA"/>
</dbReference>
<accession>A0A0W0FJ02</accession>
<dbReference type="AlphaFoldDB" id="A0A0W0FJ02"/>
<reference evidence="1 2" key="1">
    <citation type="submission" date="2015-12" db="EMBL/GenBank/DDBJ databases">
        <title>Draft genome sequence of Moniliophthora roreri, the causal agent of frosty pod rot of cacao.</title>
        <authorList>
            <person name="Aime M.C."/>
            <person name="Diaz-Valderrama J.R."/>
            <person name="Kijpornyongpan T."/>
            <person name="Phillips-Mora W."/>
        </authorList>
    </citation>
    <scope>NUCLEOTIDE SEQUENCE [LARGE SCALE GENOMIC DNA]</scope>
    <source>
        <strain evidence="1 2">MCA 2952</strain>
    </source>
</reference>
<gene>
    <name evidence="1" type="ORF">WG66_11090</name>
</gene>